<dbReference type="InterPro" id="IPR000653">
    <property type="entry name" value="DegT/StrS_aminotransferase"/>
</dbReference>
<keyword evidence="1" id="KW-0808">Transferase</keyword>
<proteinExistence type="predicted"/>
<comment type="caution">
    <text evidence="1">The sequence shown here is derived from an EMBL/GenBank/DDBJ whole genome shotgun (WGS) entry which is preliminary data.</text>
</comment>
<sequence length="74" mass="8851">MDRDELLRRLNNENIQTRPLWGLIHKQKSYLKNQGYKIEKSLFYEKNLINVPCSSNLEEEDIVEIIEFIIRNGS</sequence>
<organism evidence="1 2">
    <name type="scientific">Clostridium algidicarnis</name>
    <dbReference type="NCBI Taxonomy" id="37659"/>
    <lineage>
        <taxon>Bacteria</taxon>
        <taxon>Bacillati</taxon>
        <taxon>Bacillota</taxon>
        <taxon>Clostridia</taxon>
        <taxon>Eubacteriales</taxon>
        <taxon>Clostridiaceae</taxon>
        <taxon>Clostridium</taxon>
    </lineage>
</organism>
<evidence type="ECO:0000313" key="2">
    <source>
        <dbReference type="Proteomes" id="UP000740830"/>
    </source>
</evidence>
<dbReference type="EMBL" id="JAHLDG010000019">
    <property type="protein sequence ID" value="MBU3220667.1"/>
    <property type="molecule type" value="Genomic_DNA"/>
</dbReference>
<keyword evidence="1" id="KW-0032">Aminotransferase</keyword>
<dbReference type="Proteomes" id="UP000740830">
    <property type="component" value="Unassembled WGS sequence"/>
</dbReference>
<protein>
    <submittedName>
        <fullName evidence="1">DegT/DnrJ/EryC1/StrS family aminotransferase</fullName>
    </submittedName>
</protein>
<accession>A0ABS6C5A6</accession>
<dbReference type="Pfam" id="PF01041">
    <property type="entry name" value="DegT_DnrJ_EryC1"/>
    <property type="match status" value="1"/>
</dbReference>
<dbReference type="GO" id="GO:0008483">
    <property type="term" value="F:transaminase activity"/>
    <property type="evidence" value="ECO:0007669"/>
    <property type="project" value="UniProtKB-KW"/>
</dbReference>
<gene>
    <name evidence="1" type="ORF">KPL27_11295</name>
</gene>
<name>A0ABS6C5A6_9CLOT</name>
<evidence type="ECO:0000313" key="1">
    <source>
        <dbReference type="EMBL" id="MBU3220667.1"/>
    </source>
</evidence>
<reference evidence="1 2" key="1">
    <citation type="submission" date="2021-06" db="EMBL/GenBank/DDBJ databases">
        <title>Clostridia strains as spoilage organisms.</title>
        <authorList>
            <person name="Wambui J."/>
            <person name="Stephan R."/>
            <person name="Stevens M.J.A."/>
        </authorList>
    </citation>
    <scope>NUCLEOTIDE SEQUENCE [LARGE SCALE GENOMIC DNA]</scope>
    <source>
        <strain evidence="1 2">CM013</strain>
    </source>
</reference>
<keyword evidence="2" id="KW-1185">Reference proteome</keyword>